<dbReference type="PROSITE" id="PS50048">
    <property type="entry name" value="ZN2_CY6_FUNGAL_2"/>
    <property type="match status" value="1"/>
</dbReference>
<dbReference type="GeneID" id="95979502"/>
<keyword evidence="2" id="KW-0539">Nucleus</keyword>
<feature type="domain" description="Zn(2)-C6 fungal-type" evidence="4">
    <location>
        <begin position="31"/>
        <end position="62"/>
    </location>
</feature>
<dbReference type="Pfam" id="PF04082">
    <property type="entry name" value="Fungal_trans"/>
    <property type="match status" value="1"/>
</dbReference>
<dbReference type="Proteomes" id="UP001562354">
    <property type="component" value="Unassembled WGS sequence"/>
</dbReference>
<dbReference type="SMART" id="SM00906">
    <property type="entry name" value="Fungal_trans"/>
    <property type="match status" value="1"/>
</dbReference>
<evidence type="ECO:0000256" key="3">
    <source>
        <dbReference type="SAM" id="MobiDB-lite"/>
    </source>
</evidence>
<keyword evidence="1" id="KW-0479">Metal-binding</keyword>
<evidence type="ECO:0000313" key="5">
    <source>
        <dbReference type="EMBL" id="KAL1301566.1"/>
    </source>
</evidence>
<sequence length="662" mass="75282">MDIMGAPGLPKQMQTDAQDRSRAYKSRNKRPCDFCRYKKAACHLEADPPCELCIRYGKECTFVESPAKRRRPNEERRSSEILLPTNNNFDISSELLSWEQQLPPFLPPSLHSDFTFDPPVYEPLMFEQFDPVQAGLAPPANDTPQSLPLDPSCAGEPSLDSQTSSHSQVVGLSGEQDPYLLRHYRFDGNNEFTFQQIRMRRVGENDSVPVHFMIQQNKLAAKAQPAENPNSVDTWRREIKDIVNDGVGKRLIKLFFRYIQPYFPILSRERSMRDGEFDPDRIATPLLAAIYGHALPFCIFDDQLCVEVYTPPSPDALFTLAWTACIPQFHIPSLAVVQTLLLLVQRRPTNRHVADTPFKWIIMTNAVSISQALGLNLDPADWPLPIWELKLRKRVAWALYSQEKWLSLNFGRSSHISADDWDVNPLTFEDFEENDQGIIQSEYFLRLCVLAEIVDEILRNLFSLKSTRKLCNSLESTLEVAKPLRLKLAQWYKDLDKDRLSPANDRKAHDLNGEGSLHLAYITAKIELFRAMLRPRGEANVQAGAALRQGAISLAKEMFEFLDALDVSHLEAFWPSYSRTNFTIASNFMVLLFATAPTLTDANECLQLLGSWRSLLRLKSRSCDLLNLALLRLDALYVAGVDKLIELSPSALQAFQEQSIMS</sequence>
<evidence type="ECO:0000256" key="2">
    <source>
        <dbReference type="ARBA" id="ARBA00023242"/>
    </source>
</evidence>
<dbReference type="EMBL" id="JBFMKM010000013">
    <property type="protein sequence ID" value="KAL1301566.1"/>
    <property type="molecule type" value="Genomic_DNA"/>
</dbReference>
<feature type="region of interest" description="Disordered" evidence="3">
    <location>
        <begin position="134"/>
        <end position="169"/>
    </location>
</feature>
<dbReference type="InterPro" id="IPR050797">
    <property type="entry name" value="Carb_Metab_Trans_Reg"/>
</dbReference>
<gene>
    <name evidence="5" type="ORF">AAFC00_005803</name>
</gene>
<dbReference type="InterPro" id="IPR001138">
    <property type="entry name" value="Zn2Cys6_DnaBD"/>
</dbReference>
<dbReference type="CDD" id="cd00067">
    <property type="entry name" value="GAL4"/>
    <property type="match status" value="1"/>
</dbReference>
<dbReference type="CDD" id="cd12148">
    <property type="entry name" value="fungal_TF_MHR"/>
    <property type="match status" value="1"/>
</dbReference>
<keyword evidence="6" id="KW-1185">Reference proteome</keyword>
<dbReference type="PROSITE" id="PS00463">
    <property type="entry name" value="ZN2_CY6_FUNGAL_1"/>
    <property type="match status" value="1"/>
</dbReference>
<dbReference type="RefSeq" id="XP_069197842.1">
    <property type="nucleotide sequence ID" value="XM_069345644.1"/>
</dbReference>
<feature type="compositionally biased region" description="Polar residues" evidence="3">
    <location>
        <begin position="159"/>
        <end position="169"/>
    </location>
</feature>
<dbReference type="InterPro" id="IPR036864">
    <property type="entry name" value="Zn2-C6_fun-type_DNA-bd_sf"/>
</dbReference>
<dbReference type="PANTHER" id="PTHR31668:SF4">
    <property type="entry name" value="TRANSCRIPTIONAL ACTIVATOR PROTEIN DAL81"/>
    <property type="match status" value="1"/>
</dbReference>
<evidence type="ECO:0000256" key="1">
    <source>
        <dbReference type="ARBA" id="ARBA00022723"/>
    </source>
</evidence>
<dbReference type="PANTHER" id="PTHR31668">
    <property type="entry name" value="GLUCOSE TRANSPORT TRANSCRIPTION REGULATOR RGT1-RELATED-RELATED"/>
    <property type="match status" value="1"/>
</dbReference>
<organism evidence="5 6">
    <name type="scientific">Neodothiora populina</name>
    <dbReference type="NCBI Taxonomy" id="2781224"/>
    <lineage>
        <taxon>Eukaryota</taxon>
        <taxon>Fungi</taxon>
        <taxon>Dikarya</taxon>
        <taxon>Ascomycota</taxon>
        <taxon>Pezizomycotina</taxon>
        <taxon>Dothideomycetes</taxon>
        <taxon>Dothideomycetidae</taxon>
        <taxon>Dothideales</taxon>
        <taxon>Dothioraceae</taxon>
        <taxon>Neodothiora</taxon>
    </lineage>
</organism>
<comment type="caution">
    <text evidence="5">The sequence shown here is derived from an EMBL/GenBank/DDBJ whole genome shotgun (WGS) entry which is preliminary data.</text>
</comment>
<dbReference type="Pfam" id="PF00172">
    <property type="entry name" value="Zn_clus"/>
    <property type="match status" value="1"/>
</dbReference>
<evidence type="ECO:0000259" key="4">
    <source>
        <dbReference type="PROSITE" id="PS50048"/>
    </source>
</evidence>
<feature type="region of interest" description="Disordered" evidence="3">
    <location>
        <begin position="1"/>
        <end position="24"/>
    </location>
</feature>
<name>A0ABR3P783_9PEZI</name>
<proteinExistence type="predicted"/>
<protein>
    <recommendedName>
        <fullName evidence="4">Zn(2)-C6 fungal-type domain-containing protein</fullName>
    </recommendedName>
</protein>
<dbReference type="SUPFAM" id="SSF57701">
    <property type="entry name" value="Zn2/Cys6 DNA-binding domain"/>
    <property type="match status" value="1"/>
</dbReference>
<accession>A0ABR3P783</accession>
<evidence type="ECO:0000313" key="6">
    <source>
        <dbReference type="Proteomes" id="UP001562354"/>
    </source>
</evidence>
<dbReference type="InterPro" id="IPR007219">
    <property type="entry name" value="XnlR_reg_dom"/>
</dbReference>
<dbReference type="Gene3D" id="4.10.240.10">
    <property type="entry name" value="Zn(2)-C6 fungal-type DNA-binding domain"/>
    <property type="match status" value="1"/>
</dbReference>
<reference evidence="5 6" key="1">
    <citation type="submission" date="2024-07" db="EMBL/GenBank/DDBJ databases">
        <title>Draft sequence of the Neodothiora populina.</title>
        <authorList>
            <person name="Drown D.D."/>
            <person name="Schuette U.S."/>
            <person name="Buechlein A.B."/>
            <person name="Rusch D.R."/>
            <person name="Winton L.W."/>
            <person name="Adams G.A."/>
        </authorList>
    </citation>
    <scope>NUCLEOTIDE SEQUENCE [LARGE SCALE GENOMIC DNA]</scope>
    <source>
        <strain evidence="5 6">CPC 39397</strain>
    </source>
</reference>
<dbReference type="SMART" id="SM00066">
    <property type="entry name" value="GAL4"/>
    <property type="match status" value="1"/>
</dbReference>